<evidence type="ECO:0000256" key="1">
    <source>
        <dbReference type="SAM" id="SignalP"/>
    </source>
</evidence>
<reference evidence="3" key="1">
    <citation type="journal article" date="2019" name="Int. J. Syst. Evol. Microbiol.">
        <title>The Global Catalogue of Microorganisms (GCM) 10K type strain sequencing project: providing services to taxonomists for standard genome sequencing and annotation.</title>
        <authorList>
            <consortium name="The Broad Institute Genomics Platform"/>
            <consortium name="The Broad Institute Genome Sequencing Center for Infectious Disease"/>
            <person name="Wu L."/>
            <person name="Ma J."/>
        </authorList>
    </citation>
    <scope>NUCLEOTIDE SEQUENCE [LARGE SCALE GENOMIC DNA]</scope>
    <source>
        <strain evidence="3">JCM 17978</strain>
    </source>
</reference>
<name>A0ABW0C7U8_9FLAO</name>
<evidence type="ECO:0000313" key="3">
    <source>
        <dbReference type="Proteomes" id="UP001596162"/>
    </source>
</evidence>
<proteinExistence type="predicted"/>
<gene>
    <name evidence="2" type="ORF">ACFPH8_10450</name>
</gene>
<keyword evidence="1" id="KW-0732">Signal</keyword>
<evidence type="ECO:0008006" key="4">
    <source>
        <dbReference type="Google" id="ProtNLM"/>
    </source>
</evidence>
<comment type="caution">
    <text evidence="2">The sequence shown here is derived from an EMBL/GenBank/DDBJ whole genome shotgun (WGS) entry which is preliminary data.</text>
</comment>
<protein>
    <recommendedName>
        <fullName evidence="4">Por secretion system C-terminal sorting domain-containing protein</fullName>
    </recommendedName>
</protein>
<evidence type="ECO:0000313" key="2">
    <source>
        <dbReference type="EMBL" id="MFC5195750.1"/>
    </source>
</evidence>
<dbReference type="RefSeq" id="WP_376860738.1">
    <property type="nucleotide sequence ID" value="NZ_JBHSLA010000003.1"/>
</dbReference>
<feature type="chain" id="PRO_5046045922" description="Por secretion system C-terminal sorting domain-containing protein" evidence="1">
    <location>
        <begin position="25"/>
        <end position="267"/>
    </location>
</feature>
<keyword evidence="3" id="KW-1185">Reference proteome</keyword>
<dbReference type="Proteomes" id="UP001596162">
    <property type="component" value="Unassembled WGS sequence"/>
</dbReference>
<feature type="signal peptide" evidence="1">
    <location>
        <begin position="1"/>
        <end position="24"/>
    </location>
</feature>
<dbReference type="EMBL" id="JBHSLA010000003">
    <property type="protein sequence ID" value="MFC5195750.1"/>
    <property type="molecule type" value="Genomic_DNA"/>
</dbReference>
<accession>A0ABW0C7U8</accession>
<sequence>MNTLTYLYTWVFCALFLGLTPAAAHTTESTVAFNQPQLIRIDFTMPNGYVRHLLLGFTPDNAASDGVDYGYDALNMDNYPDDLNWMINNERYVIQGVGAFDDSKQYPLGMFLSNAGNVAIALDRLENFNNPIDVYLYDAVNNTHTLLNESDFQDTISEGTYLDRFFITFKDNSGSLDEFGNVVLSINDTPDDDKTSITYVRNTKELHGKSNQTIRQIEIYNILGKRIGNFQNINSKHIRLPLHISKERYGIIKIHTQNGHTSKKVIF</sequence>
<organism evidence="2 3">
    <name type="scientific">Bizionia hallyeonensis</name>
    <dbReference type="NCBI Taxonomy" id="1123757"/>
    <lineage>
        <taxon>Bacteria</taxon>
        <taxon>Pseudomonadati</taxon>
        <taxon>Bacteroidota</taxon>
        <taxon>Flavobacteriia</taxon>
        <taxon>Flavobacteriales</taxon>
        <taxon>Flavobacteriaceae</taxon>
        <taxon>Bizionia</taxon>
    </lineage>
</organism>